<accession>A0AAV0EZ90</accession>
<protein>
    <recommendedName>
        <fullName evidence="4">Holliday junction resolvase RuvC</fullName>
    </recommendedName>
</protein>
<evidence type="ECO:0000313" key="1">
    <source>
        <dbReference type="EMBL" id="CAH9100094.1"/>
    </source>
</evidence>
<evidence type="ECO:0000313" key="2">
    <source>
        <dbReference type="EMBL" id="CAH9128590.1"/>
    </source>
</evidence>
<dbReference type="InterPro" id="IPR045290">
    <property type="entry name" value="MOC1-like"/>
</dbReference>
<dbReference type="GO" id="GO:0008821">
    <property type="term" value="F:crossover junction DNA endonuclease activity"/>
    <property type="evidence" value="ECO:0007669"/>
    <property type="project" value="InterPro"/>
</dbReference>
<reference evidence="2" key="1">
    <citation type="submission" date="2022-07" db="EMBL/GenBank/DDBJ databases">
        <authorList>
            <person name="Macas J."/>
            <person name="Novak P."/>
            <person name="Neumann P."/>
        </authorList>
    </citation>
    <scope>NUCLEOTIDE SEQUENCE</scope>
</reference>
<name>A0AAV0EZ90_9ASTE</name>
<dbReference type="CDD" id="cd22992">
    <property type="entry name" value="MOC1"/>
    <property type="match status" value="1"/>
</dbReference>
<dbReference type="Proteomes" id="UP001152523">
    <property type="component" value="Unassembled WGS sequence"/>
</dbReference>
<dbReference type="EMBL" id="CAMAPF010000950">
    <property type="protein sequence ID" value="CAH9128590.1"/>
    <property type="molecule type" value="Genomic_DNA"/>
</dbReference>
<evidence type="ECO:0000313" key="3">
    <source>
        <dbReference type="Proteomes" id="UP001152523"/>
    </source>
</evidence>
<dbReference type="PANTHER" id="PTHR36015">
    <property type="entry name" value="HOLLIDAY JUNCTION RESOLVASE MOC1, CHLOROPLASTIC-RELATED"/>
    <property type="match status" value="1"/>
</dbReference>
<organism evidence="2 3">
    <name type="scientific">Cuscuta epithymum</name>
    <dbReference type="NCBI Taxonomy" id="186058"/>
    <lineage>
        <taxon>Eukaryota</taxon>
        <taxon>Viridiplantae</taxon>
        <taxon>Streptophyta</taxon>
        <taxon>Embryophyta</taxon>
        <taxon>Tracheophyta</taxon>
        <taxon>Spermatophyta</taxon>
        <taxon>Magnoliopsida</taxon>
        <taxon>eudicotyledons</taxon>
        <taxon>Gunneridae</taxon>
        <taxon>Pentapetalae</taxon>
        <taxon>asterids</taxon>
        <taxon>lamiids</taxon>
        <taxon>Solanales</taxon>
        <taxon>Convolvulaceae</taxon>
        <taxon>Cuscuteae</taxon>
        <taxon>Cuscuta</taxon>
        <taxon>Cuscuta subgen. Cuscuta</taxon>
    </lineage>
</organism>
<gene>
    <name evidence="1" type="ORF">CEPIT_LOCUS15190</name>
    <name evidence="2" type="ORF">CEPIT_LOCUS29196</name>
</gene>
<sequence length="238" mass="25860">MESFYLTKLAAVKPTFIPPTCFFTLIPPPLRFAASSALAFRVYSASAGGIIVASPTLDLPSVTVDPKDFGTGGGRARARGGKKLLRDELRENWLDALSCPFPHGKPSIDWVIGVDPDVSGALAILKPDHSPQVFDSPHLKVTVGKGVRRRLDARSIVHLLQSFEVPIGTTAYIEQSTPFPQDGKQDDSRDMASRLFPCMSSQLKRKKDHGRAEALLIAAYGKGLKISNIQSVTENFIS</sequence>
<keyword evidence="3" id="KW-1185">Reference proteome</keyword>
<dbReference type="EMBL" id="CAMAPF010000107">
    <property type="protein sequence ID" value="CAH9100094.1"/>
    <property type="molecule type" value="Genomic_DNA"/>
</dbReference>
<dbReference type="AlphaFoldDB" id="A0AAV0EZ90"/>
<proteinExistence type="predicted"/>
<comment type="caution">
    <text evidence="2">The sequence shown here is derived from an EMBL/GenBank/DDBJ whole genome shotgun (WGS) entry which is preliminary data.</text>
</comment>
<evidence type="ECO:0008006" key="4">
    <source>
        <dbReference type="Google" id="ProtNLM"/>
    </source>
</evidence>
<dbReference type="PANTHER" id="PTHR36015:SF6">
    <property type="entry name" value="HOLLIDAY JUNCTION RESOLVASE MOC1, CHLOROPLASTIC-RELATED"/>
    <property type="match status" value="1"/>
</dbReference>